<evidence type="ECO:0000256" key="5">
    <source>
        <dbReference type="ARBA" id="ARBA00023237"/>
    </source>
</evidence>
<dbReference type="SUPFAM" id="SSF48452">
    <property type="entry name" value="TPR-like"/>
    <property type="match status" value="1"/>
</dbReference>
<dbReference type="Proteomes" id="UP000235826">
    <property type="component" value="Chromosome"/>
</dbReference>
<comment type="similarity">
    <text evidence="2">Belongs to the SusD family.</text>
</comment>
<evidence type="ECO:0000256" key="4">
    <source>
        <dbReference type="ARBA" id="ARBA00023136"/>
    </source>
</evidence>
<dbReference type="RefSeq" id="WP_102755882.1">
    <property type="nucleotide sequence ID" value="NZ_CP025791.1"/>
</dbReference>
<feature type="signal peptide" evidence="6">
    <location>
        <begin position="1"/>
        <end position="21"/>
    </location>
</feature>
<evidence type="ECO:0000256" key="2">
    <source>
        <dbReference type="ARBA" id="ARBA00006275"/>
    </source>
</evidence>
<dbReference type="InterPro" id="IPR012944">
    <property type="entry name" value="SusD_RagB_dom"/>
</dbReference>
<name>A0A2K9PRM7_9FLAO</name>
<evidence type="ECO:0000256" key="1">
    <source>
        <dbReference type="ARBA" id="ARBA00004442"/>
    </source>
</evidence>
<evidence type="ECO:0000259" key="7">
    <source>
        <dbReference type="Pfam" id="PF07980"/>
    </source>
</evidence>
<dbReference type="InterPro" id="IPR011990">
    <property type="entry name" value="TPR-like_helical_dom_sf"/>
</dbReference>
<evidence type="ECO:0000256" key="3">
    <source>
        <dbReference type="ARBA" id="ARBA00022729"/>
    </source>
</evidence>
<dbReference type="Pfam" id="PF07980">
    <property type="entry name" value="SusD_RagB"/>
    <property type="match status" value="1"/>
</dbReference>
<dbReference type="PROSITE" id="PS51257">
    <property type="entry name" value="PROKAR_LIPOPROTEIN"/>
    <property type="match status" value="1"/>
</dbReference>
<dbReference type="GO" id="GO:0009279">
    <property type="term" value="C:cell outer membrane"/>
    <property type="evidence" value="ECO:0007669"/>
    <property type="project" value="UniProtKB-SubCell"/>
</dbReference>
<proteinExistence type="inferred from homology"/>
<organism evidence="9 10">
    <name type="scientific">Flavivirga eckloniae</name>
    <dbReference type="NCBI Taxonomy" id="1803846"/>
    <lineage>
        <taxon>Bacteria</taxon>
        <taxon>Pseudomonadati</taxon>
        <taxon>Bacteroidota</taxon>
        <taxon>Flavobacteriia</taxon>
        <taxon>Flavobacteriales</taxon>
        <taxon>Flavobacteriaceae</taxon>
        <taxon>Flavivirga</taxon>
    </lineage>
</organism>
<keyword evidence="3 6" id="KW-0732">Signal</keyword>
<feature type="domain" description="SusD-like N-terminal" evidence="8">
    <location>
        <begin position="43"/>
        <end position="218"/>
    </location>
</feature>
<dbReference type="AlphaFoldDB" id="A0A2K9PRM7"/>
<evidence type="ECO:0000256" key="6">
    <source>
        <dbReference type="SAM" id="SignalP"/>
    </source>
</evidence>
<keyword evidence="4" id="KW-0472">Membrane</keyword>
<dbReference type="EMBL" id="CP025791">
    <property type="protein sequence ID" value="AUP79227.1"/>
    <property type="molecule type" value="Genomic_DNA"/>
</dbReference>
<keyword evidence="5" id="KW-0998">Cell outer membrane</keyword>
<reference evidence="9 10" key="1">
    <citation type="submission" date="2018-01" db="EMBL/GenBank/DDBJ databases">
        <title>Complete genome sequence of Flavivirga eckloniae ECD14 isolated from seaweed Ecklonia cava.</title>
        <authorList>
            <person name="Lee J.H."/>
            <person name="Baik K.S."/>
            <person name="Seong C.N."/>
        </authorList>
    </citation>
    <scope>NUCLEOTIDE SEQUENCE [LARGE SCALE GENOMIC DNA]</scope>
    <source>
        <strain evidence="9 10">ECD14</strain>
    </source>
</reference>
<protein>
    <submittedName>
        <fullName evidence="9">RagB/SusD family nutrient uptake outer membrane protein</fullName>
    </submittedName>
</protein>
<dbReference type="Gene3D" id="1.25.40.390">
    <property type="match status" value="1"/>
</dbReference>
<comment type="subcellular location">
    <subcellularLocation>
        <location evidence="1">Cell outer membrane</location>
    </subcellularLocation>
</comment>
<feature type="chain" id="PRO_5014688312" evidence="6">
    <location>
        <begin position="22"/>
        <end position="565"/>
    </location>
</feature>
<dbReference type="InterPro" id="IPR033985">
    <property type="entry name" value="SusD-like_N"/>
</dbReference>
<evidence type="ECO:0000259" key="8">
    <source>
        <dbReference type="Pfam" id="PF14322"/>
    </source>
</evidence>
<dbReference type="KEGG" id="fek:C1H87_11135"/>
<sequence>MKKYKYIILGCLLFLVTACNEDRLIETPQDFLTPEISYINPEDFEAALVSNYAIMRALNQGSNNTLMHSGTDLCMAARSPETGGLGDYRTGQIPSAGYVLDFWKRYYKMIANSNVILNRIVDVEYPSQADKDLHVAEARWFRAFAYRSLAFLYGGVPIVLDEISTPSRDFTRATLAETLDQAIQDFEYAASILPGVAEVAAPGRLNNAAANHYLAELYIATGELDKAITAASTVINDPNINLMTARFGRRASDDGDPYWDLFQRFNQNRGSSGNTEGILVLQEEFNIPGNTEINIEKVDNNFRYERYYGCLYWFLNGPDGQKIFFAASTQNGGRPVGFIRPTPYYTHAIWGWDSNAGTFAADVRNHNRNIQRDWVCDNPSSAYFGQNISDFPQTWFDNLSAQDTLRDFYPNVTKISTYNDHPDEILANTETGAMANFSGQTFTDWYQIRVAETYLLRAEAYLAQGNATNAANDINMIRNRAQATPVTPGEVDIDYILDERMRELNYEENRRITLSRLKLVYDRTVIGNPFAGLTIEPHNNLMPIPFSEIELNTLGDLEQNPGYTN</sequence>
<accession>A0A2K9PRM7</accession>
<dbReference type="OrthoDB" id="5694214at2"/>
<dbReference type="Pfam" id="PF14322">
    <property type="entry name" value="SusD-like_3"/>
    <property type="match status" value="1"/>
</dbReference>
<evidence type="ECO:0000313" key="9">
    <source>
        <dbReference type="EMBL" id="AUP79227.1"/>
    </source>
</evidence>
<gene>
    <name evidence="9" type="ORF">C1H87_11135</name>
</gene>
<keyword evidence="10" id="KW-1185">Reference proteome</keyword>
<evidence type="ECO:0000313" key="10">
    <source>
        <dbReference type="Proteomes" id="UP000235826"/>
    </source>
</evidence>
<feature type="domain" description="RagB/SusD" evidence="7">
    <location>
        <begin position="440"/>
        <end position="563"/>
    </location>
</feature>